<accession>A0A2B4R5L7</accession>
<protein>
    <submittedName>
        <fullName evidence="8">E3 ubiquitin-protein ligase TRIM71</fullName>
    </submittedName>
</protein>
<evidence type="ECO:0000256" key="3">
    <source>
        <dbReference type="ARBA" id="ARBA00022771"/>
    </source>
</evidence>
<dbReference type="GO" id="GO:0005737">
    <property type="term" value="C:cytoplasm"/>
    <property type="evidence" value="ECO:0007669"/>
    <property type="project" value="UniProtKB-SubCell"/>
</dbReference>
<dbReference type="AlphaFoldDB" id="A0A2B4R5L7"/>
<dbReference type="GO" id="GO:0061630">
    <property type="term" value="F:ubiquitin protein ligase activity"/>
    <property type="evidence" value="ECO:0007669"/>
    <property type="project" value="TreeGrafter"/>
</dbReference>
<evidence type="ECO:0000256" key="7">
    <source>
        <dbReference type="SAM" id="Coils"/>
    </source>
</evidence>
<dbReference type="GO" id="GO:0043161">
    <property type="term" value="P:proteasome-mediated ubiquitin-dependent protein catabolic process"/>
    <property type="evidence" value="ECO:0007669"/>
    <property type="project" value="TreeGrafter"/>
</dbReference>
<reference evidence="9" key="1">
    <citation type="journal article" date="2017" name="bioRxiv">
        <title>Comparative analysis of the genomes of Stylophora pistillata and Acropora digitifera provides evidence for extensive differences between species of corals.</title>
        <authorList>
            <person name="Voolstra C.R."/>
            <person name="Li Y."/>
            <person name="Liew Y.J."/>
            <person name="Baumgarten S."/>
            <person name="Zoccola D."/>
            <person name="Flot J.-F."/>
            <person name="Tambutte S."/>
            <person name="Allemand D."/>
            <person name="Aranda M."/>
        </authorList>
    </citation>
    <scope>NUCLEOTIDE SEQUENCE [LARGE SCALE GENOMIC DNA]</scope>
</reference>
<dbReference type="GO" id="GO:0000209">
    <property type="term" value="P:protein polyubiquitination"/>
    <property type="evidence" value="ECO:0007669"/>
    <property type="project" value="TreeGrafter"/>
</dbReference>
<dbReference type="InterPro" id="IPR013783">
    <property type="entry name" value="Ig-like_fold"/>
</dbReference>
<proteinExistence type="predicted"/>
<dbReference type="Pfam" id="PF00630">
    <property type="entry name" value="Filamin"/>
    <property type="match status" value="1"/>
</dbReference>
<evidence type="ECO:0000256" key="6">
    <source>
        <dbReference type="PROSITE-ProRule" id="PRU00504"/>
    </source>
</evidence>
<feature type="repeat" description="Filamin" evidence="5">
    <location>
        <begin position="184"/>
        <end position="289"/>
    </location>
</feature>
<dbReference type="Proteomes" id="UP000225706">
    <property type="component" value="Unassembled WGS sequence"/>
</dbReference>
<dbReference type="InterPro" id="IPR050952">
    <property type="entry name" value="TRIM-NHL_E3_ligases"/>
</dbReference>
<dbReference type="SUPFAM" id="SSF81296">
    <property type="entry name" value="E set domains"/>
    <property type="match status" value="1"/>
</dbReference>
<feature type="coiled-coil region" evidence="7">
    <location>
        <begin position="95"/>
        <end position="158"/>
    </location>
</feature>
<dbReference type="PANTHER" id="PTHR24104:SF25">
    <property type="entry name" value="PROTEIN LIN-41"/>
    <property type="match status" value="1"/>
</dbReference>
<evidence type="ECO:0000256" key="4">
    <source>
        <dbReference type="ARBA" id="ARBA00022833"/>
    </source>
</evidence>
<dbReference type="PANTHER" id="PTHR24104">
    <property type="entry name" value="E3 UBIQUITIN-PROTEIN LIGASE NHLRC1-RELATED"/>
    <property type="match status" value="1"/>
</dbReference>
<dbReference type="Gene3D" id="2.60.40.10">
    <property type="entry name" value="Immunoglobulins"/>
    <property type="match status" value="1"/>
</dbReference>
<dbReference type="InterPro" id="IPR017868">
    <property type="entry name" value="Filamin/ABP280_repeat-like"/>
</dbReference>
<evidence type="ECO:0000256" key="5">
    <source>
        <dbReference type="PROSITE-ProRule" id="PRU00087"/>
    </source>
</evidence>
<keyword evidence="9" id="KW-1185">Reference proteome</keyword>
<evidence type="ECO:0000313" key="9">
    <source>
        <dbReference type="Proteomes" id="UP000225706"/>
    </source>
</evidence>
<keyword evidence="7" id="KW-0175">Coiled coil</keyword>
<dbReference type="EMBL" id="LSMT01001886">
    <property type="protein sequence ID" value="PFX11790.1"/>
    <property type="molecule type" value="Genomic_DNA"/>
</dbReference>
<dbReference type="SMART" id="SM00557">
    <property type="entry name" value="IG_FLMN"/>
    <property type="match status" value="1"/>
</dbReference>
<keyword evidence="3" id="KW-0863">Zinc-finger</keyword>
<feature type="repeat" description="NHL" evidence="6">
    <location>
        <begin position="297"/>
        <end position="340"/>
    </location>
</feature>
<name>A0A2B4R5L7_STYPI</name>
<dbReference type="InterPro" id="IPR011042">
    <property type="entry name" value="6-blade_b-propeller_TolB-like"/>
</dbReference>
<dbReference type="Pfam" id="PF01436">
    <property type="entry name" value="NHL"/>
    <property type="match status" value="1"/>
</dbReference>
<keyword evidence="1" id="KW-0479">Metal-binding</keyword>
<organism evidence="8 9">
    <name type="scientific">Stylophora pistillata</name>
    <name type="common">Smooth cauliflower coral</name>
    <dbReference type="NCBI Taxonomy" id="50429"/>
    <lineage>
        <taxon>Eukaryota</taxon>
        <taxon>Metazoa</taxon>
        <taxon>Cnidaria</taxon>
        <taxon>Anthozoa</taxon>
        <taxon>Hexacorallia</taxon>
        <taxon>Scleractinia</taxon>
        <taxon>Astrocoeniina</taxon>
        <taxon>Pocilloporidae</taxon>
        <taxon>Stylophora</taxon>
    </lineage>
</organism>
<dbReference type="PROSITE" id="PS50194">
    <property type="entry name" value="FILAMIN_REPEAT"/>
    <property type="match status" value="1"/>
</dbReference>
<dbReference type="PROSITE" id="PS51125">
    <property type="entry name" value="NHL"/>
    <property type="match status" value="1"/>
</dbReference>
<keyword evidence="2" id="KW-0677">Repeat</keyword>
<dbReference type="Gene3D" id="2.120.10.30">
    <property type="entry name" value="TolB, C-terminal domain"/>
    <property type="match status" value="1"/>
</dbReference>
<evidence type="ECO:0000256" key="1">
    <source>
        <dbReference type="ARBA" id="ARBA00022723"/>
    </source>
</evidence>
<gene>
    <name evidence="8" type="primary">trim71</name>
    <name evidence="8" type="ORF">AWC38_SpisGene24366</name>
</gene>
<dbReference type="InterPro" id="IPR014756">
    <property type="entry name" value="Ig_E-set"/>
</dbReference>
<dbReference type="InterPro" id="IPR001298">
    <property type="entry name" value="Filamin/ABP280_rpt"/>
</dbReference>
<comment type="caution">
    <text evidence="8">The sequence shown here is derived from an EMBL/GenBank/DDBJ whole genome shotgun (WGS) entry which is preliminary data.</text>
</comment>
<dbReference type="InterPro" id="IPR001258">
    <property type="entry name" value="NHL_repeat"/>
</dbReference>
<evidence type="ECO:0000313" key="8">
    <source>
        <dbReference type="EMBL" id="PFX11790.1"/>
    </source>
</evidence>
<dbReference type="GO" id="GO:0008270">
    <property type="term" value="F:zinc ion binding"/>
    <property type="evidence" value="ECO:0007669"/>
    <property type="project" value="UniProtKB-KW"/>
</dbReference>
<keyword evidence="4" id="KW-0862">Zinc</keyword>
<sequence>MFGQTGSYERVAIMMHFSILNAEEKFKSLAVDTSRIYHVLVIKECHTTGVKCGNCDKSSRHSSYCFQSSAFWCDEYSFRTEEAASERKLQVKSLIESQKEKTEQKKNEIVELERLCNHTEVRADAVKRDIHNFTENMIAAIEAKTKEMLNKVELQQKESLECVRTQQCKKTKNSDSIGSFATFETVTLAHQLTAEGKGITEAIVGLQSNFLLTTKNTEGEQCYHERDCVMVEIKTQQGLDHDYATEVRVQHNKDGSYKVRYLLKDTGKCQLSVKANKEHIRGSPFTVEEKPRQFRPLLSFGKGGSSVGMFRCPYRVAVNERDELGVTDTNNYRVQVFSSDGTYLRSFGKKGDEQG</sequence>
<dbReference type="OrthoDB" id="10059137at2759"/>
<evidence type="ECO:0000256" key="2">
    <source>
        <dbReference type="ARBA" id="ARBA00022737"/>
    </source>
</evidence>